<keyword evidence="1" id="KW-0678">Repressor</keyword>
<dbReference type="PANTHER" id="PTHR30204">
    <property type="entry name" value="REDOX-CYCLING DRUG-SENSING TRANSCRIPTIONAL ACTIVATOR SOXR"/>
    <property type="match status" value="1"/>
</dbReference>
<dbReference type="PANTHER" id="PTHR30204:SF69">
    <property type="entry name" value="MERR-FAMILY TRANSCRIPTIONAL REGULATOR"/>
    <property type="match status" value="1"/>
</dbReference>
<keyword evidence="5" id="KW-0175">Coiled coil</keyword>
<dbReference type="InterPro" id="IPR047057">
    <property type="entry name" value="MerR_fam"/>
</dbReference>
<dbReference type="InterPro" id="IPR000551">
    <property type="entry name" value="MerR-type_HTH_dom"/>
</dbReference>
<dbReference type="AlphaFoldDB" id="A0A4R6R5R4"/>
<sequence>MKSKAEQGLGKDAGVAGDVPVNLPPSWALEDHDERDTDALMGIAEVCELYKVSPRALRFYETKGLLAPRRINGTRVYNQVDRARLMRILRAKSLGSPLSEIKHYLDMYGQHGEGRIQQLTYVIEKTDAAIAELEAKRAQIEASLAELRLINARSRESLAAKRPKDAAA</sequence>
<evidence type="ECO:0000256" key="1">
    <source>
        <dbReference type="ARBA" id="ARBA00022491"/>
    </source>
</evidence>
<feature type="domain" description="HTH merR-type" evidence="6">
    <location>
        <begin position="40"/>
        <end position="107"/>
    </location>
</feature>
<evidence type="ECO:0000256" key="4">
    <source>
        <dbReference type="ARBA" id="ARBA00023163"/>
    </source>
</evidence>
<proteinExistence type="predicted"/>
<accession>A0A4R6R5R4</accession>
<dbReference type="GO" id="GO:0003700">
    <property type="term" value="F:DNA-binding transcription factor activity"/>
    <property type="evidence" value="ECO:0007669"/>
    <property type="project" value="InterPro"/>
</dbReference>
<dbReference type="InterPro" id="IPR009061">
    <property type="entry name" value="DNA-bd_dom_put_sf"/>
</dbReference>
<dbReference type="CDD" id="cd04776">
    <property type="entry name" value="HTH_GnyR"/>
    <property type="match status" value="1"/>
</dbReference>
<dbReference type="SMART" id="SM00422">
    <property type="entry name" value="HTH_MERR"/>
    <property type="match status" value="1"/>
</dbReference>
<evidence type="ECO:0000256" key="5">
    <source>
        <dbReference type="SAM" id="Coils"/>
    </source>
</evidence>
<dbReference type="EMBL" id="SNXW01000008">
    <property type="protein sequence ID" value="TDP81243.1"/>
    <property type="molecule type" value="Genomic_DNA"/>
</dbReference>
<dbReference type="PROSITE" id="PS50937">
    <property type="entry name" value="HTH_MERR_2"/>
    <property type="match status" value="1"/>
</dbReference>
<keyword evidence="8" id="KW-1185">Reference proteome</keyword>
<feature type="coiled-coil region" evidence="5">
    <location>
        <begin position="116"/>
        <end position="150"/>
    </location>
</feature>
<dbReference type="Pfam" id="PF13411">
    <property type="entry name" value="MerR_1"/>
    <property type="match status" value="1"/>
</dbReference>
<keyword evidence="4" id="KW-0804">Transcription</keyword>
<name>A0A4R6R5R4_9BURK</name>
<dbReference type="Gene3D" id="1.10.1660.10">
    <property type="match status" value="1"/>
</dbReference>
<dbReference type="GO" id="GO:0003677">
    <property type="term" value="F:DNA binding"/>
    <property type="evidence" value="ECO:0007669"/>
    <property type="project" value="UniProtKB-KW"/>
</dbReference>
<keyword evidence="2" id="KW-0805">Transcription regulation</keyword>
<dbReference type="Proteomes" id="UP000294593">
    <property type="component" value="Unassembled WGS sequence"/>
</dbReference>
<evidence type="ECO:0000259" key="6">
    <source>
        <dbReference type="PROSITE" id="PS50937"/>
    </source>
</evidence>
<dbReference type="RefSeq" id="WP_243738694.1">
    <property type="nucleotide sequence ID" value="NZ_SNXW01000008.1"/>
</dbReference>
<evidence type="ECO:0000313" key="7">
    <source>
        <dbReference type="EMBL" id="TDP81243.1"/>
    </source>
</evidence>
<comment type="caution">
    <text evidence="7">The sequence shown here is derived from an EMBL/GenBank/DDBJ whole genome shotgun (WGS) entry which is preliminary data.</text>
</comment>
<evidence type="ECO:0000256" key="2">
    <source>
        <dbReference type="ARBA" id="ARBA00023015"/>
    </source>
</evidence>
<evidence type="ECO:0000313" key="8">
    <source>
        <dbReference type="Proteomes" id="UP000294593"/>
    </source>
</evidence>
<organism evidence="7 8">
    <name type="scientific">Aquabacterium commune</name>
    <dbReference type="NCBI Taxonomy" id="70586"/>
    <lineage>
        <taxon>Bacteria</taxon>
        <taxon>Pseudomonadati</taxon>
        <taxon>Pseudomonadota</taxon>
        <taxon>Betaproteobacteria</taxon>
        <taxon>Burkholderiales</taxon>
        <taxon>Aquabacterium</taxon>
    </lineage>
</organism>
<protein>
    <submittedName>
        <fullName evidence="7">DNA-binding transcriptional MerR regulator</fullName>
    </submittedName>
</protein>
<dbReference type="SUPFAM" id="SSF46955">
    <property type="entry name" value="Putative DNA-binding domain"/>
    <property type="match status" value="1"/>
</dbReference>
<reference evidence="7 8" key="1">
    <citation type="submission" date="2019-03" db="EMBL/GenBank/DDBJ databases">
        <title>Genomic Encyclopedia of Type Strains, Phase IV (KMG-IV): sequencing the most valuable type-strain genomes for metagenomic binning, comparative biology and taxonomic classification.</title>
        <authorList>
            <person name="Goeker M."/>
        </authorList>
    </citation>
    <scope>NUCLEOTIDE SEQUENCE [LARGE SCALE GENOMIC DNA]</scope>
    <source>
        <strain evidence="7 8">DSM 11901</strain>
    </source>
</reference>
<gene>
    <name evidence="7" type="ORF">EV672_10828</name>
</gene>
<keyword evidence="3 7" id="KW-0238">DNA-binding</keyword>
<evidence type="ECO:0000256" key="3">
    <source>
        <dbReference type="ARBA" id="ARBA00023125"/>
    </source>
</evidence>